<reference evidence="1 2" key="1">
    <citation type="journal article" date="2019" name="Sci. Rep.">
        <title>Orb-weaving spider Araneus ventricosus genome elucidates the spidroin gene catalogue.</title>
        <authorList>
            <person name="Kono N."/>
            <person name="Nakamura H."/>
            <person name="Ohtoshi R."/>
            <person name="Moran D.A.P."/>
            <person name="Shinohara A."/>
            <person name="Yoshida Y."/>
            <person name="Fujiwara M."/>
            <person name="Mori M."/>
            <person name="Tomita M."/>
            <person name="Arakawa K."/>
        </authorList>
    </citation>
    <scope>NUCLEOTIDE SEQUENCE [LARGE SCALE GENOMIC DNA]</scope>
</reference>
<comment type="caution">
    <text evidence="1">The sequence shown here is derived from an EMBL/GenBank/DDBJ whole genome shotgun (WGS) entry which is preliminary data.</text>
</comment>
<dbReference type="EMBL" id="BGPR01051998">
    <property type="protein sequence ID" value="GBO28891.1"/>
    <property type="molecule type" value="Genomic_DNA"/>
</dbReference>
<evidence type="ECO:0000313" key="2">
    <source>
        <dbReference type="Proteomes" id="UP000499080"/>
    </source>
</evidence>
<proteinExistence type="predicted"/>
<organism evidence="1 2">
    <name type="scientific">Araneus ventricosus</name>
    <name type="common">Orbweaver spider</name>
    <name type="synonym">Epeira ventricosa</name>
    <dbReference type="NCBI Taxonomy" id="182803"/>
    <lineage>
        <taxon>Eukaryota</taxon>
        <taxon>Metazoa</taxon>
        <taxon>Ecdysozoa</taxon>
        <taxon>Arthropoda</taxon>
        <taxon>Chelicerata</taxon>
        <taxon>Arachnida</taxon>
        <taxon>Araneae</taxon>
        <taxon>Araneomorphae</taxon>
        <taxon>Entelegynae</taxon>
        <taxon>Araneoidea</taxon>
        <taxon>Araneidae</taxon>
        <taxon>Araneus</taxon>
    </lineage>
</organism>
<accession>A0A4Y2VW35</accession>
<dbReference type="Proteomes" id="UP000499080">
    <property type="component" value="Unassembled WGS sequence"/>
</dbReference>
<dbReference type="AlphaFoldDB" id="A0A4Y2VW35"/>
<name>A0A4Y2VW35_ARAVE</name>
<evidence type="ECO:0000313" key="1">
    <source>
        <dbReference type="EMBL" id="GBO28891.1"/>
    </source>
</evidence>
<keyword evidence="2" id="KW-1185">Reference proteome</keyword>
<protein>
    <submittedName>
        <fullName evidence="1">Uncharacterized protein</fullName>
    </submittedName>
</protein>
<gene>
    <name evidence="1" type="ORF">AVEN_217050_1</name>
</gene>
<sequence>MTACVLIGWDRLGARTSLEFVRSASQEAGELSDIESAVIVVTSYLLTVCVVKYQSAELLLPVNCRPFTSVICARTIVSCTCVFLHICK</sequence>